<reference evidence="1 2" key="1">
    <citation type="submission" date="2010-05" db="EMBL/GenBank/DDBJ databases">
        <title>Complete sequence of Methanococcus voltae A3.</title>
        <authorList>
            <consortium name="US DOE Joint Genome Institute"/>
            <person name="Lucas S."/>
            <person name="Copeland A."/>
            <person name="Lapidus A."/>
            <person name="Cheng J.-F."/>
            <person name="Bruce D."/>
            <person name="Goodwin L."/>
            <person name="Pitluck S."/>
            <person name="Lowry S."/>
            <person name="Clum A."/>
            <person name="Land M."/>
            <person name="Hauser L."/>
            <person name="Kyrpides N."/>
            <person name="Mikhailova N."/>
            <person name="Whitman W.B."/>
            <person name="Woyke T."/>
        </authorList>
    </citation>
    <scope>NUCLEOTIDE SEQUENCE [LARGE SCALE GENOMIC DNA]</scope>
    <source>
        <strain evidence="2">ATCC BAA-1334 / A3</strain>
    </source>
</reference>
<evidence type="ECO:0000313" key="2">
    <source>
        <dbReference type="Proteomes" id="UP000007722"/>
    </source>
</evidence>
<dbReference type="EMBL" id="CP002057">
    <property type="protein sequence ID" value="ADI36595.1"/>
    <property type="molecule type" value="Genomic_DNA"/>
</dbReference>
<gene>
    <name evidence="1" type="ordered locus">Mvol_0938</name>
</gene>
<keyword evidence="2" id="KW-1185">Reference proteome</keyword>
<name>D7DTY5_METV3</name>
<dbReference type="InterPro" id="IPR007171">
    <property type="entry name" value="DUF371"/>
</dbReference>
<dbReference type="InterPro" id="IPR023131">
    <property type="entry name" value="Mth639-like_dom_sf"/>
</dbReference>
<dbReference type="eggNOG" id="arCOG04171">
    <property type="taxonomic scope" value="Archaea"/>
</dbReference>
<dbReference type="OrthoDB" id="9265at2157"/>
<dbReference type="Proteomes" id="UP000007722">
    <property type="component" value="Chromosome"/>
</dbReference>
<dbReference type="KEGG" id="mvo:Mvol_0938"/>
<dbReference type="AlphaFoldDB" id="D7DTY5"/>
<protein>
    <recommendedName>
        <fullName evidence="3">DUF371 domain-containing protein</fullName>
    </recommendedName>
</protein>
<organism evidence="1 2">
    <name type="scientific">Methanococcus voltae (strain ATCC BAA-1334 / A3)</name>
    <dbReference type="NCBI Taxonomy" id="456320"/>
    <lineage>
        <taxon>Archaea</taxon>
        <taxon>Methanobacteriati</taxon>
        <taxon>Methanobacteriota</taxon>
        <taxon>Methanomada group</taxon>
        <taxon>Methanococci</taxon>
        <taxon>Methanococcales</taxon>
        <taxon>Methanococcaceae</taxon>
        <taxon>Methanococcus</taxon>
    </lineage>
</organism>
<proteinExistence type="predicted"/>
<evidence type="ECO:0008006" key="3">
    <source>
        <dbReference type="Google" id="ProtNLM"/>
    </source>
</evidence>
<dbReference type="STRING" id="456320.Mvol_0938"/>
<dbReference type="HOGENOM" id="CLU_135994_0_0_2"/>
<dbReference type="FunCoup" id="D7DTY5">
    <property type="interactions" value="1"/>
</dbReference>
<dbReference type="Pfam" id="PF04027">
    <property type="entry name" value="DUF371"/>
    <property type="match status" value="1"/>
</dbReference>
<accession>D7DTY5</accession>
<dbReference type="InParanoid" id="D7DTY5"/>
<dbReference type="PANTHER" id="PTHR40696">
    <property type="entry name" value="DUF371 FAMILY PROTEIN"/>
    <property type="match status" value="1"/>
</dbReference>
<evidence type="ECO:0000313" key="1">
    <source>
        <dbReference type="EMBL" id="ADI36595.1"/>
    </source>
</evidence>
<dbReference type="PANTHER" id="PTHR40696:SF1">
    <property type="entry name" value="DUF371 DOMAIN-CONTAINING PROTEIN"/>
    <property type="match status" value="1"/>
</dbReference>
<dbReference type="Gene3D" id="2.60.120.630">
    <property type="entry name" value="mth639 domain like"/>
    <property type="match status" value="1"/>
</dbReference>
<sequence>MDNKNKENTLKLQFKAMGHKNVKSTHKSTLELTKEDYLTPTGDCIVGINSTVAINDLQKEFKEQLKQGKSLKITLKCKDKETNEIYEDTIISKGSKDLILNHNTDMVIRKSTYICPRTLSINANKSAKDLNRDLIDCLKKENDLLIEFEILEV</sequence>